<feature type="domain" description="Glycosyl transferase family 1" evidence="3">
    <location>
        <begin position="191"/>
        <end position="323"/>
    </location>
</feature>
<protein>
    <submittedName>
        <fullName evidence="5">Glycosyltransferase involved in cell wall biosynthesis</fullName>
    </submittedName>
</protein>
<dbReference type="Pfam" id="PF00534">
    <property type="entry name" value="Glycos_transf_1"/>
    <property type="match status" value="1"/>
</dbReference>
<dbReference type="InterPro" id="IPR028098">
    <property type="entry name" value="Glyco_trans_4-like_N"/>
</dbReference>
<accession>A0A841AJT9</accession>
<evidence type="ECO:0000256" key="2">
    <source>
        <dbReference type="ARBA" id="ARBA00022679"/>
    </source>
</evidence>
<keyword evidence="6" id="KW-1185">Reference proteome</keyword>
<dbReference type="Pfam" id="PF13439">
    <property type="entry name" value="Glyco_transf_4"/>
    <property type="match status" value="1"/>
</dbReference>
<evidence type="ECO:0000259" key="3">
    <source>
        <dbReference type="Pfam" id="PF00534"/>
    </source>
</evidence>
<dbReference type="GO" id="GO:0016757">
    <property type="term" value="F:glycosyltransferase activity"/>
    <property type="evidence" value="ECO:0007669"/>
    <property type="project" value="UniProtKB-KW"/>
</dbReference>
<keyword evidence="1" id="KW-0328">Glycosyltransferase</keyword>
<organism evidence="5 6">
    <name type="scientific">Conyzicola lurida</name>
    <dbReference type="NCBI Taxonomy" id="1172621"/>
    <lineage>
        <taxon>Bacteria</taxon>
        <taxon>Bacillati</taxon>
        <taxon>Actinomycetota</taxon>
        <taxon>Actinomycetes</taxon>
        <taxon>Micrococcales</taxon>
        <taxon>Microbacteriaceae</taxon>
        <taxon>Conyzicola</taxon>
    </lineage>
</organism>
<evidence type="ECO:0000313" key="5">
    <source>
        <dbReference type="EMBL" id="MBB5843477.1"/>
    </source>
</evidence>
<evidence type="ECO:0000259" key="4">
    <source>
        <dbReference type="Pfam" id="PF13439"/>
    </source>
</evidence>
<dbReference type="EMBL" id="JACHMJ010000001">
    <property type="protein sequence ID" value="MBB5843477.1"/>
    <property type="molecule type" value="Genomic_DNA"/>
</dbReference>
<evidence type="ECO:0000256" key="1">
    <source>
        <dbReference type="ARBA" id="ARBA00022676"/>
    </source>
</evidence>
<dbReference type="GO" id="GO:0009103">
    <property type="term" value="P:lipopolysaccharide biosynthetic process"/>
    <property type="evidence" value="ECO:0007669"/>
    <property type="project" value="TreeGrafter"/>
</dbReference>
<dbReference type="RefSeq" id="WP_184236274.1">
    <property type="nucleotide sequence ID" value="NZ_JACHMJ010000001.1"/>
</dbReference>
<gene>
    <name evidence="5" type="ORF">HD599_001800</name>
</gene>
<keyword evidence="2 5" id="KW-0808">Transferase</keyword>
<dbReference type="InterPro" id="IPR001296">
    <property type="entry name" value="Glyco_trans_1"/>
</dbReference>
<name>A0A841AJT9_9MICO</name>
<reference evidence="5 6" key="1">
    <citation type="submission" date="2020-08" db="EMBL/GenBank/DDBJ databases">
        <title>Sequencing the genomes of 1000 actinobacteria strains.</title>
        <authorList>
            <person name="Klenk H.-P."/>
        </authorList>
    </citation>
    <scope>NUCLEOTIDE SEQUENCE [LARGE SCALE GENOMIC DNA]</scope>
    <source>
        <strain evidence="5 6">DSM 105784</strain>
    </source>
</reference>
<dbReference type="SUPFAM" id="SSF53756">
    <property type="entry name" value="UDP-Glycosyltransferase/glycogen phosphorylase"/>
    <property type="match status" value="1"/>
</dbReference>
<dbReference type="AlphaFoldDB" id="A0A841AJT9"/>
<feature type="domain" description="Glycosyltransferase subfamily 4-like N-terminal" evidence="4">
    <location>
        <begin position="16"/>
        <end position="168"/>
    </location>
</feature>
<comment type="caution">
    <text evidence="5">The sequence shown here is derived from an EMBL/GenBank/DDBJ whole genome shotgun (WGS) entry which is preliminary data.</text>
</comment>
<dbReference type="Proteomes" id="UP000536685">
    <property type="component" value="Unassembled WGS sequence"/>
</dbReference>
<dbReference type="Gene3D" id="3.40.50.2000">
    <property type="entry name" value="Glycogen Phosphorylase B"/>
    <property type="match status" value="2"/>
</dbReference>
<dbReference type="PANTHER" id="PTHR46401:SF2">
    <property type="entry name" value="GLYCOSYLTRANSFERASE WBBK-RELATED"/>
    <property type="match status" value="1"/>
</dbReference>
<proteinExistence type="predicted"/>
<dbReference type="PANTHER" id="PTHR46401">
    <property type="entry name" value="GLYCOSYLTRANSFERASE WBBK-RELATED"/>
    <property type="match status" value="1"/>
</dbReference>
<evidence type="ECO:0000313" key="6">
    <source>
        <dbReference type="Proteomes" id="UP000536685"/>
    </source>
</evidence>
<sequence>MKLLFDCRAVRWGTHDGISRYSANLVRELSKLTPVTMIINDERQLDMLPDLPWIKAPAMTSPKDSLMSRYLNKHHPDVVFSPMQTMGSLGRDYKLVLTVHDLIYYTHRTPPRNLPQAVRVLWRLYHLVWWPQRMLLNRADAVAAVSRTTMKLITDKKLTTKPLILAPNASSLDAGSRDGGEAAPIVLPRGKDLVYMGSFMPYKNVETLVVAANSLPDYRLHLMSPVSAETRARFAELNTADNLVFHNGATDAEYIELLQSSTALVTASLDEGFGIPLVEAMALGVPVVVSDIPIFHEIAGEAGIFFTPTDAAALVSAVRELEAADVWSARSAASVAQAGEWSWERSAEQLWAGLQAVAE</sequence>
<dbReference type="CDD" id="cd03809">
    <property type="entry name" value="GT4_MtfB-like"/>
    <property type="match status" value="1"/>
</dbReference>